<dbReference type="Pfam" id="PF13519">
    <property type="entry name" value="VWA_2"/>
    <property type="match status" value="1"/>
</dbReference>
<name>A0A5C6EFH5_9BACT</name>
<dbReference type="InterPro" id="IPR011933">
    <property type="entry name" value="Double_TM_dom"/>
</dbReference>
<dbReference type="PANTHER" id="PTHR37464">
    <property type="entry name" value="BLL2463 PROTEIN"/>
    <property type="match status" value="1"/>
</dbReference>
<reference evidence="4 5" key="1">
    <citation type="submission" date="2019-02" db="EMBL/GenBank/DDBJ databases">
        <title>Deep-cultivation of Planctomycetes and their phenomic and genomic characterization uncovers novel biology.</title>
        <authorList>
            <person name="Wiegand S."/>
            <person name="Jogler M."/>
            <person name="Boedeker C."/>
            <person name="Pinto D."/>
            <person name="Vollmers J."/>
            <person name="Rivas-Marin E."/>
            <person name="Kohn T."/>
            <person name="Peeters S.H."/>
            <person name="Heuer A."/>
            <person name="Rast P."/>
            <person name="Oberbeckmann S."/>
            <person name="Bunk B."/>
            <person name="Jeske O."/>
            <person name="Meyerdierks A."/>
            <person name="Storesund J.E."/>
            <person name="Kallscheuer N."/>
            <person name="Luecker S."/>
            <person name="Lage O.M."/>
            <person name="Pohl T."/>
            <person name="Merkel B.J."/>
            <person name="Hornburger P."/>
            <person name="Mueller R.-W."/>
            <person name="Bruemmer F."/>
            <person name="Labrenz M."/>
            <person name="Spormann A.M."/>
            <person name="Op Den Camp H."/>
            <person name="Overmann J."/>
            <person name="Amann R."/>
            <person name="Jetten M.S.M."/>
            <person name="Mascher T."/>
            <person name="Medema M.H."/>
            <person name="Devos D.P."/>
            <person name="Kaster A.-K."/>
            <person name="Ovreas L."/>
            <person name="Rohde M."/>
            <person name="Galperin M.Y."/>
            <person name="Jogler C."/>
        </authorList>
    </citation>
    <scope>NUCLEOTIDE SEQUENCE [LARGE SCALE GENOMIC DNA]</scope>
    <source>
        <strain evidence="4 5">Poly51</strain>
    </source>
</reference>
<evidence type="ECO:0000313" key="5">
    <source>
        <dbReference type="Proteomes" id="UP000318288"/>
    </source>
</evidence>
<feature type="domain" description="Aerotolerance regulator N-terminal" evidence="2">
    <location>
        <begin position="1"/>
        <end position="76"/>
    </location>
</feature>
<accession>A0A5C6EFH5</accession>
<dbReference type="Gene3D" id="3.40.50.880">
    <property type="match status" value="1"/>
</dbReference>
<protein>
    <recommendedName>
        <fullName evidence="6">Aerotolerance regulator N-terminal domain-containing protein</fullName>
    </recommendedName>
</protein>
<dbReference type="InterPro" id="IPR036465">
    <property type="entry name" value="vWFA_dom_sf"/>
</dbReference>
<dbReference type="OrthoDB" id="7052926at2"/>
<comment type="caution">
    <text evidence="4">The sequence shown here is derived from an EMBL/GenBank/DDBJ whole genome shotgun (WGS) entry which is preliminary data.</text>
</comment>
<dbReference type="PANTHER" id="PTHR37464:SF1">
    <property type="entry name" value="BLL2463 PROTEIN"/>
    <property type="match status" value="1"/>
</dbReference>
<dbReference type="RefSeq" id="WP_146462156.1">
    <property type="nucleotide sequence ID" value="NZ_SJPW01000008.1"/>
</dbReference>
<evidence type="ECO:0000313" key="4">
    <source>
        <dbReference type="EMBL" id="TWU46346.1"/>
    </source>
</evidence>
<dbReference type="Proteomes" id="UP000318288">
    <property type="component" value="Unassembled WGS sequence"/>
</dbReference>
<dbReference type="EMBL" id="SJPW01000008">
    <property type="protein sequence ID" value="TWU46346.1"/>
    <property type="molecule type" value="Genomic_DNA"/>
</dbReference>
<keyword evidence="1" id="KW-0472">Membrane</keyword>
<dbReference type="InterPro" id="IPR024163">
    <property type="entry name" value="Aerotolerance_reg_N"/>
</dbReference>
<sequence>MTLLNGLLALGALAFTIPLAIHLLFRSRFRTVDWGAMHLLGNVVRVNRRRMELMNLLLLLLRCAIPILLAFCLARPVLTGFQSLPGDAPRSVVIAIDDSRSMSARMPDGRRRITHVSEQLESIFETLSRRDEVMLLRSSTVDAVVGSMGASDAMSACRNLSAVGGPIDLGRLIRRAVEVAGEANHIERQIIVVSDFQSHMIDDTAIESLKRLARSLDEAEYRPTICFMNVGADSSELSNVVVESIESESPAIIAGRSAKFVARIRNGSDTPINDLRFAWTVAGNALPSHTTSIAARSSASVRLTHKFDEVGVQAIAVSVEHSDALPEDNQRLIGVDVIRQVDVILVDGQPSKKPLGGEADFLAVALSPFAFGGQDQPDAVRTIVTSENKMVQELDRQSPAIVVLANVGRLNDASRGRLARFVNEGGALVVFDGDQVDPEIYNQTWSDADHSISMPARMGEVIGQPYRDDAEAVRFPIGQLNTQYAAWSLIGPSTGDDPASSAVCDVDVTSHRVLTIDDVAPDADTSPTVTLLAFESGKPLVVRRAEGRGQIMQFAIGCDADWSNLPMRLVFLPMMQQMVLDLAGTQKQTTVDVGSTIMVATDELESLFTTDIKRDSRKPPTYSVRQPIGEELTLEPSGQTPSVLSLANAASAGVYQFRETQWTADGKPFSTQTIRVAEVPSIESQLREADASRMSRAAELIEATIHVDARSIASDDQTRRFGREIWRWLLVGLLIALIGELFLQQRSRSSKKQPIAKATGVMGGAS</sequence>
<dbReference type="Pfam" id="PF07584">
    <property type="entry name" value="BatA"/>
    <property type="match status" value="1"/>
</dbReference>
<feature type="transmembrane region" description="Helical" evidence="1">
    <location>
        <begin position="6"/>
        <end position="25"/>
    </location>
</feature>
<feature type="transmembrane region" description="Helical" evidence="1">
    <location>
        <begin position="725"/>
        <end position="743"/>
    </location>
</feature>
<dbReference type="InterPro" id="IPR002035">
    <property type="entry name" value="VWF_A"/>
</dbReference>
<gene>
    <name evidence="4" type="ORF">Poly51_57420</name>
</gene>
<proteinExistence type="predicted"/>
<dbReference type="SUPFAM" id="SSF53300">
    <property type="entry name" value="vWA-like"/>
    <property type="match status" value="1"/>
</dbReference>
<evidence type="ECO:0008006" key="6">
    <source>
        <dbReference type="Google" id="ProtNLM"/>
    </source>
</evidence>
<feature type="transmembrane region" description="Helical" evidence="1">
    <location>
        <begin position="56"/>
        <end position="78"/>
    </location>
</feature>
<evidence type="ECO:0000256" key="1">
    <source>
        <dbReference type="SAM" id="Phobius"/>
    </source>
</evidence>
<evidence type="ECO:0000259" key="2">
    <source>
        <dbReference type="Pfam" id="PF07584"/>
    </source>
</evidence>
<dbReference type="InterPro" id="IPR029062">
    <property type="entry name" value="Class_I_gatase-like"/>
</dbReference>
<keyword evidence="1" id="KW-0812">Transmembrane</keyword>
<dbReference type="Gene3D" id="3.40.50.410">
    <property type="entry name" value="von Willebrand factor, type A domain"/>
    <property type="match status" value="1"/>
</dbReference>
<keyword evidence="1" id="KW-1133">Transmembrane helix</keyword>
<dbReference type="SUPFAM" id="SSF52317">
    <property type="entry name" value="Class I glutamine amidotransferase-like"/>
    <property type="match status" value="1"/>
</dbReference>
<feature type="domain" description="VWFA" evidence="3">
    <location>
        <begin position="92"/>
        <end position="196"/>
    </location>
</feature>
<organism evidence="4 5">
    <name type="scientific">Rubripirellula tenax</name>
    <dbReference type="NCBI Taxonomy" id="2528015"/>
    <lineage>
        <taxon>Bacteria</taxon>
        <taxon>Pseudomonadati</taxon>
        <taxon>Planctomycetota</taxon>
        <taxon>Planctomycetia</taxon>
        <taxon>Pirellulales</taxon>
        <taxon>Pirellulaceae</taxon>
        <taxon>Rubripirellula</taxon>
    </lineage>
</organism>
<evidence type="ECO:0000259" key="3">
    <source>
        <dbReference type="Pfam" id="PF13519"/>
    </source>
</evidence>
<dbReference type="NCBIfam" id="TIGR02226">
    <property type="entry name" value="two_anch"/>
    <property type="match status" value="1"/>
</dbReference>
<keyword evidence="5" id="KW-1185">Reference proteome</keyword>
<dbReference type="AlphaFoldDB" id="A0A5C6EFH5"/>